<dbReference type="EnsemblMetazoa" id="G4704.2">
    <property type="protein sequence ID" value="G4704.2:cds"/>
    <property type="gene ID" value="G4704"/>
</dbReference>
<dbReference type="Proteomes" id="UP000005408">
    <property type="component" value="Unassembled WGS sequence"/>
</dbReference>
<organism evidence="1 2">
    <name type="scientific">Magallana gigas</name>
    <name type="common">Pacific oyster</name>
    <name type="synonym">Crassostrea gigas</name>
    <dbReference type="NCBI Taxonomy" id="29159"/>
    <lineage>
        <taxon>Eukaryota</taxon>
        <taxon>Metazoa</taxon>
        <taxon>Spiralia</taxon>
        <taxon>Lophotrochozoa</taxon>
        <taxon>Mollusca</taxon>
        <taxon>Bivalvia</taxon>
        <taxon>Autobranchia</taxon>
        <taxon>Pteriomorphia</taxon>
        <taxon>Ostreida</taxon>
        <taxon>Ostreoidea</taxon>
        <taxon>Ostreidae</taxon>
        <taxon>Magallana</taxon>
    </lineage>
</organism>
<sequence length="152" mass="17694">TMYLRPSDIRFSQDSIGRTFGRCTSHPYKPIGETLDDILKDLINVNCIAGISVYKKDGQWFTAGNRRLWVLQEAEKRGMCSEIYVRETFYIDYNKFTTTNNGISVFVRGNPGGYLWQTMPITKMKLNRPPKTAFCSNKTSRFNKFFQIQKTY</sequence>
<accession>A0A8W8NC17</accession>
<dbReference type="EnsemblMetazoa" id="G4704.1">
    <property type="protein sequence ID" value="G4704.1:cds"/>
    <property type="gene ID" value="G4704"/>
</dbReference>
<dbReference type="AlphaFoldDB" id="A0A8W8NC17"/>
<protein>
    <submittedName>
        <fullName evidence="1">Uncharacterized protein</fullName>
    </submittedName>
</protein>
<keyword evidence="2" id="KW-1185">Reference proteome</keyword>
<name>A0A8W8NC17_MAGGI</name>
<dbReference type="EnsemblMetazoa" id="G4704.6">
    <property type="protein sequence ID" value="G4704.6:cds"/>
    <property type="gene ID" value="G4704"/>
</dbReference>
<proteinExistence type="predicted"/>
<dbReference type="EnsemblMetazoa" id="G4704.7">
    <property type="protein sequence ID" value="G4704.7:cds"/>
    <property type="gene ID" value="G4704"/>
</dbReference>
<reference evidence="1" key="1">
    <citation type="submission" date="2022-08" db="UniProtKB">
        <authorList>
            <consortium name="EnsemblMetazoa"/>
        </authorList>
    </citation>
    <scope>IDENTIFICATION</scope>
    <source>
        <strain evidence="1">05x7-T-G4-1.051#20</strain>
    </source>
</reference>
<evidence type="ECO:0000313" key="2">
    <source>
        <dbReference type="Proteomes" id="UP000005408"/>
    </source>
</evidence>
<evidence type="ECO:0000313" key="1">
    <source>
        <dbReference type="EnsemblMetazoa" id="G4704.1:cds"/>
    </source>
</evidence>
<dbReference type="EnsemblMetazoa" id="G4704.3">
    <property type="protein sequence ID" value="G4704.3:cds"/>
    <property type="gene ID" value="G4704"/>
</dbReference>